<feature type="transmembrane region" description="Helical" evidence="1">
    <location>
        <begin position="52"/>
        <end position="71"/>
    </location>
</feature>
<proteinExistence type="predicted"/>
<keyword evidence="3" id="KW-1185">Reference proteome</keyword>
<evidence type="ECO:0000313" key="3">
    <source>
        <dbReference type="Proteomes" id="UP001602245"/>
    </source>
</evidence>
<evidence type="ECO:0008006" key="4">
    <source>
        <dbReference type="Google" id="ProtNLM"/>
    </source>
</evidence>
<gene>
    <name evidence="2" type="ORF">ACFY35_12605</name>
</gene>
<feature type="transmembrane region" description="Helical" evidence="1">
    <location>
        <begin position="83"/>
        <end position="101"/>
    </location>
</feature>
<accession>A0ABW6WD60</accession>
<keyword evidence="1" id="KW-0472">Membrane</keyword>
<evidence type="ECO:0000313" key="2">
    <source>
        <dbReference type="EMBL" id="MFF5290280.1"/>
    </source>
</evidence>
<feature type="transmembrane region" description="Helical" evidence="1">
    <location>
        <begin position="21"/>
        <end position="40"/>
    </location>
</feature>
<dbReference type="Proteomes" id="UP001602245">
    <property type="component" value="Unassembled WGS sequence"/>
</dbReference>
<protein>
    <recommendedName>
        <fullName evidence="4">Integral membrane protein</fullName>
    </recommendedName>
</protein>
<keyword evidence="1" id="KW-1133">Transmembrane helix</keyword>
<keyword evidence="1" id="KW-0812">Transmembrane</keyword>
<sequence>MTSTPLFRTPDADSYRMVRRLVIAYAALSTLTVAAIVLFAAVDPALINSEAVVRGVIVAATSFLSVVFAARASRGDARALLRLRLVVAIILVAIVAVLLFVPLPTWMVIEQIACGVLLAAVAAVILRPTRRA</sequence>
<name>A0ABW6WD60_9ACTN</name>
<reference evidence="2 3" key="1">
    <citation type="submission" date="2024-10" db="EMBL/GenBank/DDBJ databases">
        <title>The Natural Products Discovery Center: Release of the First 8490 Sequenced Strains for Exploring Actinobacteria Biosynthetic Diversity.</title>
        <authorList>
            <person name="Kalkreuter E."/>
            <person name="Kautsar S.A."/>
            <person name="Yang D."/>
            <person name="Bader C.D."/>
            <person name="Teijaro C.N."/>
            <person name="Fluegel L."/>
            <person name="Davis C.M."/>
            <person name="Simpson J.R."/>
            <person name="Lauterbach L."/>
            <person name="Steele A.D."/>
            <person name="Gui C."/>
            <person name="Meng S."/>
            <person name="Li G."/>
            <person name="Viehrig K."/>
            <person name="Ye F."/>
            <person name="Su P."/>
            <person name="Kiefer A.F."/>
            <person name="Nichols A."/>
            <person name="Cepeda A.J."/>
            <person name="Yan W."/>
            <person name="Fan B."/>
            <person name="Jiang Y."/>
            <person name="Adhikari A."/>
            <person name="Zheng C.-J."/>
            <person name="Schuster L."/>
            <person name="Cowan T.M."/>
            <person name="Smanski M.J."/>
            <person name="Chevrette M.G."/>
            <person name="De Carvalho L.P.S."/>
            <person name="Shen B."/>
        </authorList>
    </citation>
    <scope>NUCLEOTIDE SEQUENCE [LARGE SCALE GENOMIC DNA]</scope>
    <source>
        <strain evidence="2 3">NPDC000087</strain>
    </source>
</reference>
<dbReference type="RefSeq" id="WP_020510898.1">
    <property type="nucleotide sequence ID" value="NZ_JBIAZU010000002.1"/>
</dbReference>
<feature type="transmembrane region" description="Helical" evidence="1">
    <location>
        <begin position="107"/>
        <end position="126"/>
    </location>
</feature>
<comment type="caution">
    <text evidence="2">The sequence shown here is derived from an EMBL/GenBank/DDBJ whole genome shotgun (WGS) entry which is preliminary data.</text>
</comment>
<organism evidence="2 3">
    <name type="scientific">Paractinoplanes globisporus</name>
    <dbReference type="NCBI Taxonomy" id="113565"/>
    <lineage>
        <taxon>Bacteria</taxon>
        <taxon>Bacillati</taxon>
        <taxon>Actinomycetota</taxon>
        <taxon>Actinomycetes</taxon>
        <taxon>Micromonosporales</taxon>
        <taxon>Micromonosporaceae</taxon>
        <taxon>Paractinoplanes</taxon>
    </lineage>
</organism>
<evidence type="ECO:0000256" key="1">
    <source>
        <dbReference type="SAM" id="Phobius"/>
    </source>
</evidence>
<dbReference type="EMBL" id="JBIAZU010000002">
    <property type="protein sequence ID" value="MFF5290280.1"/>
    <property type="molecule type" value="Genomic_DNA"/>
</dbReference>